<feature type="transmembrane region" description="Helical" evidence="6">
    <location>
        <begin position="331"/>
        <end position="349"/>
    </location>
</feature>
<feature type="domain" description="NfeD-like C-terminal" evidence="8">
    <location>
        <begin position="396"/>
        <end position="450"/>
    </location>
</feature>
<evidence type="ECO:0000256" key="6">
    <source>
        <dbReference type="SAM" id="Phobius"/>
    </source>
</evidence>
<keyword evidence="7" id="KW-0732">Signal</keyword>
<feature type="signal peptide" evidence="7">
    <location>
        <begin position="1"/>
        <end position="23"/>
    </location>
</feature>
<evidence type="ECO:0000256" key="4">
    <source>
        <dbReference type="ARBA" id="ARBA00023136"/>
    </source>
</evidence>
<dbReference type="InterPro" id="IPR052165">
    <property type="entry name" value="Membrane_assoc_protease"/>
</dbReference>
<evidence type="ECO:0000313" key="11">
    <source>
        <dbReference type="EMBL" id="RWU24321.1"/>
    </source>
</evidence>
<dbReference type="CDD" id="cd07020">
    <property type="entry name" value="Clp_protease_NfeD_1"/>
    <property type="match status" value="1"/>
</dbReference>
<feature type="domain" description="NfeD1b N-terminal" evidence="10">
    <location>
        <begin position="29"/>
        <end position="130"/>
    </location>
</feature>
<evidence type="ECO:0000256" key="7">
    <source>
        <dbReference type="SAM" id="SignalP"/>
    </source>
</evidence>
<evidence type="ECO:0000256" key="1">
    <source>
        <dbReference type="ARBA" id="ARBA00004141"/>
    </source>
</evidence>
<evidence type="ECO:0000256" key="2">
    <source>
        <dbReference type="ARBA" id="ARBA00022692"/>
    </source>
</evidence>
<dbReference type="InterPro" id="IPR056739">
    <property type="entry name" value="NfeD_membrane"/>
</dbReference>
<feature type="region of interest" description="Disordered" evidence="5">
    <location>
        <begin position="128"/>
        <end position="161"/>
    </location>
</feature>
<dbReference type="GO" id="GO:0016020">
    <property type="term" value="C:membrane"/>
    <property type="evidence" value="ECO:0007669"/>
    <property type="project" value="UniProtKB-SubCell"/>
</dbReference>
<dbReference type="GO" id="GO:0008233">
    <property type="term" value="F:peptidase activity"/>
    <property type="evidence" value="ECO:0007669"/>
    <property type="project" value="UniProtKB-KW"/>
</dbReference>
<dbReference type="Pfam" id="PF01957">
    <property type="entry name" value="NfeD"/>
    <property type="match status" value="1"/>
</dbReference>
<gene>
    <name evidence="11" type="ORF">DM813_08360</name>
</gene>
<evidence type="ECO:0000256" key="5">
    <source>
        <dbReference type="SAM" id="MobiDB-lite"/>
    </source>
</evidence>
<dbReference type="Gene3D" id="3.90.226.10">
    <property type="entry name" value="2-enoyl-CoA Hydratase, Chain A, domain 1"/>
    <property type="match status" value="1"/>
</dbReference>
<evidence type="ECO:0000259" key="10">
    <source>
        <dbReference type="Pfam" id="PF25145"/>
    </source>
</evidence>
<keyword evidence="11" id="KW-0378">Hydrolase</keyword>
<feature type="transmembrane region" description="Helical" evidence="6">
    <location>
        <begin position="283"/>
        <end position="301"/>
    </location>
</feature>
<protein>
    <submittedName>
        <fullName evidence="11">Serine protease</fullName>
    </submittedName>
</protein>
<dbReference type="RefSeq" id="WP_128322937.1">
    <property type="nucleotide sequence ID" value="NZ_QJRG01000036.1"/>
</dbReference>
<sequence length="461" mass="47614">MIARWCRHLLLLILLGTLSGGQAAPGQSVLVLSINDAIGPASADYLIRGLHQAETEQAQLVVIRLDTPGGLDSSMREIIKAILASPVPVASFVAPGGARAASAGTYILYASHVAAMAPGTNLGAATPVQIGGLPGTPNDPGAPPAAPTGDKQLAPSEQDTLTRKQVNDAAAYIRSLAQMRGRNAEWAEQAVREAVSLPASEAQRLKVVDLVANDLPDLLRQLDGKSLEVSGKTVQLHTDAAPVIERQPDWRTRLLAVITNPSVALILIMIGVYGLMFEFMSPGSGVGGVIGGICLLLALYALQLLPVSYAGAGLILLGVAFMIAEAFMPSFGVVGFGGIVAFVVGAVILMDTDVPGFGIPLPLILFLALFSALLLGGVLGMAMKARKRALVSGDAGLVGSLAVVMAVNDSDPYLGSVQAQGEQWQAQSQTPLQVGQHVRVISRKGVLLDVSAAADAAAQGD</sequence>
<dbReference type="GO" id="GO:0006508">
    <property type="term" value="P:proteolysis"/>
    <property type="evidence" value="ECO:0007669"/>
    <property type="project" value="UniProtKB-KW"/>
</dbReference>
<evidence type="ECO:0000259" key="8">
    <source>
        <dbReference type="Pfam" id="PF01957"/>
    </source>
</evidence>
<comment type="caution">
    <text evidence="11">The sequence shown here is derived from an EMBL/GenBank/DDBJ whole genome shotgun (WGS) entry which is preliminary data.</text>
</comment>
<keyword evidence="3 6" id="KW-1133">Transmembrane helix</keyword>
<evidence type="ECO:0000256" key="3">
    <source>
        <dbReference type="ARBA" id="ARBA00022989"/>
    </source>
</evidence>
<evidence type="ECO:0000259" key="9">
    <source>
        <dbReference type="Pfam" id="PF24961"/>
    </source>
</evidence>
<keyword evidence="4 6" id="KW-0472">Membrane</keyword>
<name>A0A443ZVF2_9PSED</name>
<dbReference type="STRING" id="237609.PSAKL28_01660"/>
<evidence type="ECO:0000313" key="12">
    <source>
        <dbReference type="Proteomes" id="UP000288983"/>
    </source>
</evidence>
<dbReference type="AlphaFoldDB" id="A0A443ZVF2"/>
<dbReference type="InterPro" id="IPR029045">
    <property type="entry name" value="ClpP/crotonase-like_dom_sf"/>
</dbReference>
<dbReference type="Proteomes" id="UP000288983">
    <property type="component" value="Unassembled WGS sequence"/>
</dbReference>
<dbReference type="OrthoDB" id="5289056at2"/>
<accession>A0A443ZVF2</accession>
<dbReference type="InterPro" id="IPR012340">
    <property type="entry name" value="NA-bd_OB-fold"/>
</dbReference>
<feature type="transmembrane region" description="Helical" evidence="6">
    <location>
        <begin position="254"/>
        <end position="276"/>
    </location>
</feature>
<dbReference type="PANTHER" id="PTHR33507">
    <property type="entry name" value="INNER MEMBRANE PROTEIN YBBJ"/>
    <property type="match status" value="1"/>
</dbReference>
<dbReference type="InterPro" id="IPR002810">
    <property type="entry name" value="NfeD-like_C"/>
</dbReference>
<keyword evidence="2 6" id="KW-0812">Transmembrane</keyword>
<dbReference type="PANTHER" id="PTHR33507:SF4">
    <property type="entry name" value="NODULATION COMPETITIVENESS PROTEIN NFED"/>
    <property type="match status" value="1"/>
</dbReference>
<feature type="chain" id="PRO_5019549461" evidence="7">
    <location>
        <begin position="24"/>
        <end position="461"/>
    </location>
</feature>
<dbReference type="FunFam" id="3.90.226.10:FF:000089">
    <property type="entry name" value="Membrane-bound serine protease"/>
    <property type="match status" value="1"/>
</dbReference>
<comment type="subcellular location">
    <subcellularLocation>
        <location evidence="1">Membrane</location>
        <topology evidence="1">Multi-pass membrane protein</topology>
    </subcellularLocation>
</comment>
<dbReference type="SUPFAM" id="SSF52096">
    <property type="entry name" value="ClpP/crotonase"/>
    <property type="match status" value="1"/>
</dbReference>
<feature type="domain" description="NfeD integral membrane" evidence="9">
    <location>
        <begin position="263"/>
        <end position="378"/>
    </location>
</feature>
<dbReference type="SUPFAM" id="SSF141322">
    <property type="entry name" value="NfeD domain-like"/>
    <property type="match status" value="1"/>
</dbReference>
<keyword evidence="11" id="KW-0645">Protease</keyword>
<dbReference type="Pfam" id="PF25145">
    <property type="entry name" value="NfeD1b_N"/>
    <property type="match status" value="1"/>
</dbReference>
<dbReference type="InterPro" id="IPR056738">
    <property type="entry name" value="NfeD1b_N"/>
</dbReference>
<dbReference type="Pfam" id="PF24961">
    <property type="entry name" value="NfeD_membrane"/>
    <property type="match status" value="1"/>
</dbReference>
<feature type="transmembrane region" description="Helical" evidence="6">
    <location>
        <begin position="361"/>
        <end position="382"/>
    </location>
</feature>
<organism evidence="11 12">
    <name type="scientific">Pseudomonas alkylphenolica</name>
    <dbReference type="NCBI Taxonomy" id="237609"/>
    <lineage>
        <taxon>Bacteria</taxon>
        <taxon>Pseudomonadati</taxon>
        <taxon>Pseudomonadota</taxon>
        <taxon>Gammaproteobacteria</taxon>
        <taxon>Pseudomonadales</taxon>
        <taxon>Pseudomonadaceae</taxon>
        <taxon>Pseudomonas</taxon>
    </lineage>
</organism>
<proteinExistence type="predicted"/>
<dbReference type="EMBL" id="QJRG01000036">
    <property type="protein sequence ID" value="RWU24321.1"/>
    <property type="molecule type" value="Genomic_DNA"/>
</dbReference>
<reference evidence="11 12" key="1">
    <citation type="submission" date="2018-06" db="EMBL/GenBank/DDBJ databases">
        <title>Bacteria isolated from soil of Wuhan.</title>
        <authorList>
            <person name="Wei X."/>
            <person name="Chunhua H."/>
        </authorList>
    </citation>
    <scope>NUCLEOTIDE SEQUENCE [LARGE SCALE GENOMIC DNA]</scope>
    <source>
        <strain evidence="12">xwS2</strain>
    </source>
</reference>
<dbReference type="Gene3D" id="2.40.50.140">
    <property type="entry name" value="Nucleic acid-binding proteins"/>
    <property type="match status" value="1"/>
</dbReference>